<accession>I4D3R1</accession>
<gene>
    <name evidence="1" type="ordered locus">Desaci_1416</name>
</gene>
<evidence type="ECO:0000313" key="1">
    <source>
        <dbReference type="EMBL" id="AFM40435.1"/>
    </source>
</evidence>
<dbReference type="KEGG" id="dai:Desaci_1416"/>
<proteinExistence type="predicted"/>
<sequence length="103" mass="12035">MLLGACQKVLCDLLIKKSHRFASLCIRCCPYDPSEHILSLTASVSLVGHEQLNHYFDQMPMLDKIEDDELNNFINKYDKCFLAIIYFKRFAGKVPSDRWLIFF</sequence>
<dbReference type="HOGENOM" id="CLU_2259180_0_0_9"/>
<evidence type="ECO:0000313" key="2">
    <source>
        <dbReference type="Proteomes" id="UP000002892"/>
    </source>
</evidence>
<name>I4D3R1_DESAJ</name>
<dbReference type="EMBL" id="CP003639">
    <property type="protein sequence ID" value="AFM40435.1"/>
    <property type="molecule type" value="Genomic_DNA"/>
</dbReference>
<dbReference type="Proteomes" id="UP000002892">
    <property type="component" value="Chromosome"/>
</dbReference>
<dbReference type="AlphaFoldDB" id="I4D3R1"/>
<protein>
    <submittedName>
        <fullName evidence="1">Uncharacterized protein</fullName>
    </submittedName>
</protein>
<keyword evidence="2" id="KW-1185">Reference proteome</keyword>
<reference evidence="1 2" key="1">
    <citation type="journal article" date="2012" name="J. Bacteriol.">
        <title>Complete genome sequences of Desulfosporosinus orientis DSM765T, Desulfosporosinus youngiae DSM17734T, Desulfosporosinus meridiei DSM13257T, and Desulfosporosinus acidiphilus DSM22704T.</title>
        <authorList>
            <person name="Pester M."/>
            <person name="Brambilla E."/>
            <person name="Alazard D."/>
            <person name="Rattei T."/>
            <person name="Weinmaier T."/>
            <person name="Han J."/>
            <person name="Lucas S."/>
            <person name="Lapidus A."/>
            <person name="Cheng J.F."/>
            <person name="Goodwin L."/>
            <person name="Pitluck S."/>
            <person name="Peters L."/>
            <person name="Ovchinnikova G."/>
            <person name="Teshima H."/>
            <person name="Detter J.C."/>
            <person name="Han C.S."/>
            <person name="Tapia R."/>
            <person name="Land M.L."/>
            <person name="Hauser L."/>
            <person name="Kyrpides N.C."/>
            <person name="Ivanova N.N."/>
            <person name="Pagani I."/>
            <person name="Huntmann M."/>
            <person name="Wei C.L."/>
            <person name="Davenport K.W."/>
            <person name="Daligault H."/>
            <person name="Chain P.S."/>
            <person name="Chen A."/>
            <person name="Mavromatis K."/>
            <person name="Markowitz V."/>
            <person name="Szeto E."/>
            <person name="Mikhailova N."/>
            <person name="Pati A."/>
            <person name="Wagner M."/>
            <person name="Woyke T."/>
            <person name="Ollivier B."/>
            <person name="Klenk H.P."/>
            <person name="Spring S."/>
            <person name="Loy A."/>
        </authorList>
    </citation>
    <scope>NUCLEOTIDE SEQUENCE [LARGE SCALE GENOMIC DNA]</scope>
    <source>
        <strain evidence="2">DSM 22704 / JCM 16185 / SJ4</strain>
    </source>
</reference>
<organism evidence="1 2">
    <name type="scientific">Desulfosporosinus acidiphilus (strain DSM 22704 / JCM 16185 / SJ4)</name>
    <dbReference type="NCBI Taxonomy" id="646529"/>
    <lineage>
        <taxon>Bacteria</taxon>
        <taxon>Bacillati</taxon>
        <taxon>Bacillota</taxon>
        <taxon>Clostridia</taxon>
        <taxon>Eubacteriales</taxon>
        <taxon>Desulfitobacteriaceae</taxon>
        <taxon>Desulfosporosinus</taxon>
    </lineage>
</organism>